<reference evidence="1 2" key="1">
    <citation type="submission" date="2018-02" db="EMBL/GenBank/DDBJ databases">
        <authorList>
            <person name="Dubost A."/>
        </authorList>
    </citation>
    <scope>NUCLEOTIDE SEQUENCE [LARGE SCALE GENOMIC DNA]</scope>
    <source>
        <strain evidence="2">JV551A3</strain>
    </source>
</reference>
<sequence length="295" mass="31171">MWFIVAESCSGAAPVGAAYCLETFGSGQVAPLAQGQLAHRHATQADTAHADQLQAQVGAQLGNLPWLRVFQGHAKVGLVLPAGLGSRQLAVIAGGTARQAFQRLGRGFAAHFYDEFLFEAAQVRVDLAGYPPILGEYLQAAGTAFQRRHAGLPGKMPVQGAHTFAVGFAEGAHVHAGAGGFAVHAGRLVQQQGYRFQRFGTGTRQQFDALLLDLELRLLDHHAIDRDPAAFNILLGLAAGAAKLLDKAFGQADGFGHDGNSQRQGKTCIVPARAAEGLGICVIYAVLRRRMCSNG</sequence>
<accession>A0AAQ1PCE0</accession>
<comment type="caution">
    <text evidence="1">The sequence shown here is derived from an EMBL/GenBank/DDBJ whole genome shotgun (WGS) entry which is preliminary data.</text>
</comment>
<evidence type="ECO:0000313" key="2">
    <source>
        <dbReference type="Proteomes" id="UP000294335"/>
    </source>
</evidence>
<proteinExistence type="predicted"/>
<organism evidence="1 2">
    <name type="scientific">Pseudomonas inefficax</name>
    <dbReference type="NCBI Taxonomy" id="2078786"/>
    <lineage>
        <taxon>Bacteria</taxon>
        <taxon>Pseudomonadati</taxon>
        <taxon>Pseudomonadota</taxon>
        <taxon>Gammaproteobacteria</taxon>
        <taxon>Pseudomonadales</taxon>
        <taxon>Pseudomonadaceae</taxon>
        <taxon>Pseudomonas</taxon>
    </lineage>
</organism>
<gene>
    <name evidence="1" type="ORF">JV551A3_V1_2000110</name>
</gene>
<keyword evidence="2" id="KW-1185">Reference proteome</keyword>
<dbReference type="EMBL" id="OPYN01000200">
    <property type="protein sequence ID" value="SPO63156.1"/>
    <property type="molecule type" value="Genomic_DNA"/>
</dbReference>
<dbReference type="AlphaFoldDB" id="A0AAQ1PCE0"/>
<name>A0AAQ1PCE0_9PSED</name>
<protein>
    <submittedName>
        <fullName evidence="1">Uncharacterized protein</fullName>
    </submittedName>
</protein>
<evidence type="ECO:0000313" key="1">
    <source>
        <dbReference type="EMBL" id="SPO63156.1"/>
    </source>
</evidence>
<dbReference type="Proteomes" id="UP000294335">
    <property type="component" value="Unassembled WGS sequence"/>
</dbReference>